<accession>A0ACC0FV21</accession>
<protein>
    <submittedName>
        <fullName evidence="1">Structural maintenance of chromosomes protein 6B</fullName>
    </submittedName>
</protein>
<evidence type="ECO:0000313" key="1">
    <source>
        <dbReference type="EMBL" id="KAI7991927.1"/>
    </source>
</evidence>
<gene>
    <name evidence="1" type="ORF">LOK49_LG12G01388</name>
</gene>
<organism evidence="1 2">
    <name type="scientific">Camellia lanceoleosa</name>
    <dbReference type="NCBI Taxonomy" id="1840588"/>
    <lineage>
        <taxon>Eukaryota</taxon>
        <taxon>Viridiplantae</taxon>
        <taxon>Streptophyta</taxon>
        <taxon>Embryophyta</taxon>
        <taxon>Tracheophyta</taxon>
        <taxon>Spermatophyta</taxon>
        <taxon>Magnoliopsida</taxon>
        <taxon>eudicotyledons</taxon>
        <taxon>Gunneridae</taxon>
        <taxon>Pentapetalae</taxon>
        <taxon>asterids</taxon>
        <taxon>Ericales</taxon>
        <taxon>Theaceae</taxon>
        <taxon>Camellia</taxon>
    </lineage>
</organism>
<dbReference type="Proteomes" id="UP001060215">
    <property type="component" value="Chromosome 13"/>
</dbReference>
<keyword evidence="2" id="KW-1185">Reference proteome</keyword>
<reference evidence="1 2" key="1">
    <citation type="journal article" date="2022" name="Plant J.">
        <title>Chromosome-level genome of Camellia lanceoleosa provides a valuable resource for understanding genome evolution and self-incompatibility.</title>
        <authorList>
            <person name="Gong W."/>
            <person name="Xiao S."/>
            <person name="Wang L."/>
            <person name="Liao Z."/>
            <person name="Chang Y."/>
            <person name="Mo W."/>
            <person name="Hu G."/>
            <person name="Li W."/>
            <person name="Zhao G."/>
            <person name="Zhu H."/>
            <person name="Hu X."/>
            <person name="Ji K."/>
            <person name="Xiang X."/>
            <person name="Song Q."/>
            <person name="Yuan D."/>
            <person name="Jin S."/>
            <person name="Zhang L."/>
        </authorList>
    </citation>
    <scope>NUCLEOTIDE SEQUENCE [LARGE SCALE GENOMIC DNA]</scope>
    <source>
        <strain evidence="1">SQ_2022a</strain>
    </source>
</reference>
<evidence type="ECO:0000313" key="2">
    <source>
        <dbReference type="Proteomes" id="UP001060215"/>
    </source>
</evidence>
<sequence>MHKKLALQDVKNSYVAEASSVTASTVDELHHEISRIQDDVQEKEMLLEKNPSKGEIDAFEEAEHKLMLIEEDLRSAEAEKIHYEKVMNDKVLPEIKEAEAQYEELKNNRELQKSFNYLS</sequence>
<proteinExistence type="predicted"/>
<dbReference type="EMBL" id="CM045770">
    <property type="protein sequence ID" value="KAI7991927.1"/>
    <property type="molecule type" value="Genomic_DNA"/>
</dbReference>
<name>A0ACC0FV21_9ERIC</name>
<comment type="caution">
    <text evidence="1">The sequence shown here is derived from an EMBL/GenBank/DDBJ whole genome shotgun (WGS) entry which is preliminary data.</text>
</comment>